<dbReference type="SUPFAM" id="SSF55550">
    <property type="entry name" value="SH2 domain"/>
    <property type="match status" value="1"/>
</dbReference>
<dbReference type="EnsemblMetazoa" id="XM_038218386.1">
    <property type="protein sequence ID" value="XP_038074314.1"/>
    <property type="gene ID" value="LOC119742453"/>
</dbReference>
<dbReference type="InterPro" id="IPR051184">
    <property type="entry name" value="Tyrosine-phos_adapter"/>
</dbReference>
<dbReference type="PROSITE" id="PS50001">
    <property type="entry name" value="SH2"/>
    <property type="match status" value="1"/>
</dbReference>
<feature type="compositionally biased region" description="Low complexity" evidence="3">
    <location>
        <begin position="504"/>
        <end position="513"/>
    </location>
</feature>
<name>A0A914BDL1_PATMI</name>
<evidence type="ECO:0000313" key="5">
    <source>
        <dbReference type="EnsemblMetazoa" id="XP_038074313.1"/>
    </source>
</evidence>
<evidence type="ECO:0000256" key="2">
    <source>
        <dbReference type="PROSITE-ProRule" id="PRU00191"/>
    </source>
</evidence>
<dbReference type="RefSeq" id="XP_038074312.1">
    <property type="nucleotide sequence ID" value="XM_038218384.1"/>
</dbReference>
<dbReference type="Gene3D" id="3.30.505.10">
    <property type="entry name" value="SH2 domain"/>
    <property type="match status" value="1"/>
</dbReference>
<feature type="compositionally biased region" description="Polar residues" evidence="3">
    <location>
        <begin position="636"/>
        <end position="655"/>
    </location>
</feature>
<feature type="compositionally biased region" description="Basic and acidic residues" evidence="3">
    <location>
        <begin position="564"/>
        <end position="573"/>
    </location>
</feature>
<evidence type="ECO:0000259" key="4">
    <source>
        <dbReference type="PROSITE" id="PS50001"/>
    </source>
</evidence>
<evidence type="ECO:0000256" key="1">
    <source>
        <dbReference type="ARBA" id="ARBA00022999"/>
    </source>
</evidence>
<organism evidence="5 6">
    <name type="scientific">Patiria miniata</name>
    <name type="common">Bat star</name>
    <name type="synonym">Asterina miniata</name>
    <dbReference type="NCBI Taxonomy" id="46514"/>
    <lineage>
        <taxon>Eukaryota</taxon>
        <taxon>Metazoa</taxon>
        <taxon>Echinodermata</taxon>
        <taxon>Eleutherozoa</taxon>
        <taxon>Asterozoa</taxon>
        <taxon>Asteroidea</taxon>
        <taxon>Valvatacea</taxon>
        <taxon>Valvatida</taxon>
        <taxon>Asterinidae</taxon>
        <taxon>Patiria</taxon>
    </lineage>
</organism>
<evidence type="ECO:0000256" key="3">
    <source>
        <dbReference type="SAM" id="MobiDB-lite"/>
    </source>
</evidence>
<keyword evidence="6" id="KW-1185">Reference proteome</keyword>
<feature type="compositionally biased region" description="Polar residues" evidence="3">
    <location>
        <begin position="133"/>
        <end position="145"/>
    </location>
</feature>
<dbReference type="PANTHER" id="PTHR19969:SF5">
    <property type="entry name" value="CRK-LIKE PROTEIN"/>
    <property type="match status" value="1"/>
</dbReference>
<dbReference type="Proteomes" id="UP000887568">
    <property type="component" value="Unplaced"/>
</dbReference>
<sequence>MMSTVTSRQASFSENLDSKWLAQQTGKENILLIRKTSKYVHLRRRQSKSLIIQADKYRLNYVEVEIGPPKRRDGTDKVPVIKVSNGNSNRVNYSTIVFPNKNSSSTAKNANQEKADSNGTRSVPQIPPHHGPTSPTFMFASQTSKEGCHPTTRVSNSAPGGVASGGGRKRAGQGGHSKLERKGSQLTEAQMQQQQQQQQQQLEISKTPPNSPPRRRALSTPTRSRKFPSDPDVTETIEVQQEKEPIPPKTRTLPPREKPWKPDPVDLDCKEDGAGVESLSSRRADLQKAQAASLDSGMLSNSAPSSQLTHAMQAMRMKARRKSSSGDAYEVVSDPTAMAQMAALCSQEAPTVSPAATEPPPLSPEAVNILHSSPVMKRHRTELEKAFARRKLTGRISGEPDGYASHSGSHSSSGESSPQEGMPSQFSEVSSMGARFIPVLPIIKSSKDRGTPDGQKASCGEYRNATKCKPIPAPRFGQQSRESSSESINDPLYLNQRPMPSPPSHQQASPARPDVTASSQQVGDDTYMNIAFGKTKQDNAHRYENVFLDDRTVSLDRCSNASDSPRDSLEIHSNRPIPAPRMHGSNSIHAASPAASGDHSNQHHQSNQHRHQDTQHHQGKQRNHQGNQHHHQGNQAKPTSSQYQQGKQHGHTRQGSYGSTAVILSHINAVIAPLSPSSSVSPGNKSKQGTSAAAAAHQVLNDSLEALYATPCKHGQSQSSVSNHHGQKPMKATHGIAPEVPPSPKPEIPSHSSSHRRGSHDSTGSIGSKVTEAEKSSSIGKALGHLIRDGEKRERKHRDRPHGEKKSREDRKAHAEKKGHHGDREKRGHGKRHRGDSHSSSSSSKSKLERPSYGNQPWYYGRMLRQECEYLMLSQGQSCQYLVRDSSHRTGDLMLSVLYGSKVHHYVIQTTPNHKFHIAHHDFNMVEDILEFYHHHVIMYSPEKEPVYLTEPFILKHK</sequence>
<feature type="domain" description="SH2" evidence="4">
    <location>
        <begin position="858"/>
        <end position="953"/>
    </location>
</feature>
<feature type="region of interest" description="Disordered" evidence="3">
    <location>
        <begin position="389"/>
        <end position="428"/>
    </location>
</feature>
<dbReference type="SMART" id="SM00252">
    <property type="entry name" value="SH2"/>
    <property type="match status" value="1"/>
</dbReference>
<dbReference type="RefSeq" id="XP_038074314.1">
    <property type="nucleotide sequence ID" value="XM_038218386.1"/>
</dbReference>
<feature type="compositionally biased region" description="Polar residues" evidence="3">
    <location>
        <begin position="418"/>
        <end position="428"/>
    </location>
</feature>
<dbReference type="EnsemblMetazoa" id="XM_038218385.1">
    <property type="protein sequence ID" value="XP_038074313.1"/>
    <property type="gene ID" value="LOC119742453"/>
</dbReference>
<keyword evidence="1 2" id="KW-0727">SH2 domain</keyword>
<protein>
    <recommendedName>
        <fullName evidence="4">SH2 domain-containing protein</fullName>
    </recommendedName>
</protein>
<evidence type="ECO:0000313" key="6">
    <source>
        <dbReference type="Proteomes" id="UP000887568"/>
    </source>
</evidence>
<dbReference type="GO" id="GO:0005737">
    <property type="term" value="C:cytoplasm"/>
    <property type="evidence" value="ECO:0007669"/>
    <property type="project" value="TreeGrafter"/>
</dbReference>
<dbReference type="Pfam" id="PF00017">
    <property type="entry name" value="SH2"/>
    <property type="match status" value="1"/>
</dbReference>
<dbReference type="InterPro" id="IPR036860">
    <property type="entry name" value="SH2_dom_sf"/>
</dbReference>
<feature type="compositionally biased region" description="Basic residues" evidence="3">
    <location>
        <begin position="617"/>
        <end position="632"/>
    </location>
</feature>
<dbReference type="GO" id="GO:0035591">
    <property type="term" value="F:signaling adaptor activity"/>
    <property type="evidence" value="ECO:0007669"/>
    <property type="project" value="TreeGrafter"/>
</dbReference>
<dbReference type="EnsemblMetazoa" id="XM_038218384.1">
    <property type="protein sequence ID" value="XP_038074312.1"/>
    <property type="gene ID" value="LOC119742453"/>
</dbReference>
<dbReference type="AlphaFoldDB" id="A0A914BDL1"/>
<dbReference type="PANTHER" id="PTHR19969">
    <property type="entry name" value="SH2-SH3 ADAPTOR PROTEIN-RELATED"/>
    <property type="match status" value="1"/>
</dbReference>
<dbReference type="RefSeq" id="XP_038074313.1">
    <property type="nucleotide sequence ID" value="XM_038218385.1"/>
</dbReference>
<feature type="compositionally biased region" description="Basic residues" evidence="3">
    <location>
        <begin position="814"/>
        <end position="835"/>
    </location>
</feature>
<feature type="region of interest" description="Disordered" evidence="3">
    <location>
        <begin position="98"/>
        <end position="282"/>
    </location>
</feature>
<dbReference type="GeneID" id="119742453"/>
<feature type="compositionally biased region" description="Basic and acidic residues" evidence="3">
    <location>
        <begin position="801"/>
        <end position="813"/>
    </location>
</feature>
<feature type="compositionally biased region" description="Polar residues" evidence="3">
    <location>
        <begin position="715"/>
        <end position="724"/>
    </location>
</feature>
<dbReference type="OMA" id="SIGMEGC"/>
<feature type="compositionally biased region" description="Basic and acidic residues" evidence="3">
    <location>
        <begin position="254"/>
        <end position="273"/>
    </location>
</feature>
<feature type="compositionally biased region" description="Polar residues" evidence="3">
    <location>
        <begin position="477"/>
        <end position="488"/>
    </location>
</feature>
<reference evidence="5" key="1">
    <citation type="submission" date="2022-11" db="UniProtKB">
        <authorList>
            <consortium name="EnsemblMetazoa"/>
        </authorList>
    </citation>
    <scope>IDENTIFICATION</scope>
</reference>
<feature type="compositionally biased region" description="Low complexity" evidence="3">
    <location>
        <begin position="100"/>
        <end position="110"/>
    </location>
</feature>
<dbReference type="OrthoDB" id="10053436at2759"/>
<dbReference type="InterPro" id="IPR000980">
    <property type="entry name" value="SH2"/>
</dbReference>
<feature type="region of interest" description="Disordered" evidence="3">
    <location>
        <begin position="441"/>
        <end position="523"/>
    </location>
</feature>
<feature type="compositionally biased region" description="Low complexity" evidence="3">
    <location>
        <begin position="190"/>
        <end position="201"/>
    </location>
</feature>
<dbReference type="GO" id="GO:0030971">
    <property type="term" value="F:receptor tyrosine kinase binding"/>
    <property type="evidence" value="ECO:0007669"/>
    <property type="project" value="TreeGrafter"/>
</dbReference>
<proteinExistence type="predicted"/>
<dbReference type="GO" id="GO:0016477">
    <property type="term" value="P:cell migration"/>
    <property type="evidence" value="ECO:0007669"/>
    <property type="project" value="TreeGrafter"/>
</dbReference>
<dbReference type="GO" id="GO:0007167">
    <property type="term" value="P:enzyme-linked receptor protein signaling pathway"/>
    <property type="evidence" value="ECO:0007669"/>
    <property type="project" value="TreeGrafter"/>
</dbReference>
<feature type="compositionally biased region" description="Low complexity" evidence="3">
    <location>
        <begin position="405"/>
        <end position="417"/>
    </location>
</feature>
<feature type="region of interest" description="Disordered" evidence="3">
    <location>
        <begin position="558"/>
        <end position="655"/>
    </location>
</feature>
<feature type="region of interest" description="Disordered" evidence="3">
    <location>
        <begin position="714"/>
        <end position="852"/>
    </location>
</feature>
<accession>A0A914BDL1</accession>